<dbReference type="SMART" id="SM00382">
    <property type="entry name" value="AAA"/>
    <property type="match status" value="1"/>
</dbReference>
<dbReference type="FunFam" id="3.40.50.300:FF:000640">
    <property type="entry name" value="MoxR family ATPase"/>
    <property type="match status" value="1"/>
</dbReference>
<keyword evidence="2" id="KW-0067">ATP-binding</keyword>
<accession>A0A382EH49</accession>
<dbReference type="InterPro" id="IPR041628">
    <property type="entry name" value="ChlI/MoxR_AAA_lid"/>
</dbReference>
<dbReference type="EMBL" id="UINC01044188">
    <property type="protein sequence ID" value="SVB49291.1"/>
    <property type="molecule type" value="Genomic_DNA"/>
</dbReference>
<dbReference type="PANTHER" id="PTHR42759:SF5">
    <property type="entry name" value="METHANOL DEHYDROGENASE REGULATOR"/>
    <property type="match status" value="1"/>
</dbReference>
<evidence type="ECO:0000313" key="5">
    <source>
        <dbReference type="EMBL" id="SVB49291.1"/>
    </source>
</evidence>
<dbReference type="InterPro" id="IPR003593">
    <property type="entry name" value="AAA+_ATPase"/>
</dbReference>
<evidence type="ECO:0000259" key="4">
    <source>
        <dbReference type="SMART" id="SM00382"/>
    </source>
</evidence>
<keyword evidence="1" id="KW-0547">Nucleotide-binding</keyword>
<evidence type="ECO:0000256" key="3">
    <source>
        <dbReference type="SAM" id="MobiDB-lite"/>
    </source>
</evidence>
<sequence>MVDTKDQLDTNDVSDDPSSVQKLATDIRDSVQRVIVGKSETIDIAVLSLLCRGHLLLEDVPGTGKTTLAKALAASLDCDFGRIQFTPDLVPADVLGVNFFNTAEAKFEFRAGPVFSQIILADEINRATPRTQSALLEAMQERQVSIDGITSILPEPFVVMATLNPVEMEGTFPLPEAQLDRFMLRTSLGYPERGEEFSMLDRFGSGEDTDQIQPVATAADVIAARKAVDLVNVNQTVREYLLDIIAGTRNSSNLRLGASPRASLALQHAAQGWAAIKGRSYVLPDDVKNLAVPVLAHRLIAETTTQLRGQATSQIVSEIVDSTPVPIERE</sequence>
<dbReference type="InterPro" id="IPR011703">
    <property type="entry name" value="ATPase_AAA-3"/>
</dbReference>
<dbReference type="Pfam" id="PF07726">
    <property type="entry name" value="AAA_3"/>
    <property type="match status" value="1"/>
</dbReference>
<feature type="domain" description="AAA+ ATPase" evidence="4">
    <location>
        <begin position="51"/>
        <end position="192"/>
    </location>
</feature>
<feature type="region of interest" description="Disordered" evidence="3">
    <location>
        <begin position="1"/>
        <end position="21"/>
    </location>
</feature>
<name>A0A382EH49_9ZZZZ</name>
<reference evidence="5" key="1">
    <citation type="submission" date="2018-05" db="EMBL/GenBank/DDBJ databases">
        <authorList>
            <person name="Lanie J.A."/>
            <person name="Ng W.-L."/>
            <person name="Kazmierczak K.M."/>
            <person name="Andrzejewski T.M."/>
            <person name="Davidsen T.M."/>
            <person name="Wayne K.J."/>
            <person name="Tettelin H."/>
            <person name="Glass J.I."/>
            <person name="Rusch D."/>
            <person name="Podicherti R."/>
            <person name="Tsui H.-C.T."/>
            <person name="Winkler M.E."/>
        </authorList>
    </citation>
    <scope>NUCLEOTIDE SEQUENCE</scope>
</reference>
<dbReference type="Pfam" id="PF17863">
    <property type="entry name" value="AAA_lid_2"/>
    <property type="match status" value="1"/>
</dbReference>
<dbReference type="InterPro" id="IPR027417">
    <property type="entry name" value="P-loop_NTPase"/>
</dbReference>
<proteinExistence type="predicted"/>
<dbReference type="SUPFAM" id="SSF52540">
    <property type="entry name" value="P-loop containing nucleoside triphosphate hydrolases"/>
    <property type="match status" value="1"/>
</dbReference>
<protein>
    <recommendedName>
        <fullName evidence="4">AAA+ ATPase domain-containing protein</fullName>
    </recommendedName>
</protein>
<dbReference type="GO" id="GO:0005524">
    <property type="term" value="F:ATP binding"/>
    <property type="evidence" value="ECO:0007669"/>
    <property type="project" value="UniProtKB-KW"/>
</dbReference>
<dbReference type="InterPro" id="IPR050764">
    <property type="entry name" value="CbbQ/NirQ/NorQ/GpvN"/>
</dbReference>
<dbReference type="Gene3D" id="3.40.50.300">
    <property type="entry name" value="P-loop containing nucleotide triphosphate hydrolases"/>
    <property type="match status" value="1"/>
</dbReference>
<dbReference type="Gene3D" id="1.10.8.80">
    <property type="entry name" value="Magnesium chelatase subunit I, C-Terminal domain"/>
    <property type="match status" value="1"/>
</dbReference>
<dbReference type="PIRSF" id="PIRSF002849">
    <property type="entry name" value="AAA_ATPase_chaperone_MoxR_prd"/>
    <property type="match status" value="1"/>
</dbReference>
<dbReference type="CDD" id="cd00009">
    <property type="entry name" value="AAA"/>
    <property type="match status" value="1"/>
</dbReference>
<organism evidence="5">
    <name type="scientific">marine metagenome</name>
    <dbReference type="NCBI Taxonomy" id="408172"/>
    <lineage>
        <taxon>unclassified sequences</taxon>
        <taxon>metagenomes</taxon>
        <taxon>ecological metagenomes</taxon>
    </lineage>
</organism>
<dbReference type="GO" id="GO:0016887">
    <property type="term" value="F:ATP hydrolysis activity"/>
    <property type="evidence" value="ECO:0007669"/>
    <property type="project" value="InterPro"/>
</dbReference>
<gene>
    <name evidence="5" type="ORF">METZ01_LOCUS202145</name>
</gene>
<dbReference type="AlphaFoldDB" id="A0A382EH49"/>
<dbReference type="PANTHER" id="PTHR42759">
    <property type="entry name" value="MOXR FAMILY PROTEIN"/>
    <property type="match status" value="1"/>
</dbReference>
<evidence type="ECO:0000256" key="1">
    <source>
        <dbReference type="ARBA" id="ARBA00022741"/>
    </source>
</evidence>
<evidence type="ECO:0000256" key="2">
    <source>
        <dbReference type="ARBA" id="ARBA00022840"/>
    </source>
</evidence>